<dbReference type="EC" id="2.7.11.22" evidence="2"/>
<dbReference type="PROSITE" id="PS00107">
    <property type="entry name" value="PROTEIN_KINASE_ATP"/>
    <property type="match status" value="1"/>
</dbReference>
<evidence type="ECO:0000256" key="8">
    <source>
        <dbReference type="ARBA" id="ARBA00038543"/>
    </source>
</evidence>
<dbReference type="FunFam" id="3.30.200.20:FF:000049">
    <property type="entry name" value="cyclin-dependent kinase-like 1 isoform X1"/>
    <property type="match status" value="1"/>
</dbReference>
<evidence type="ECO:0000256" key="7">
    <source>
        <dbReference type="ARBA" id="ARBA00022840"/>
    </source>
</evidence>
<dbReference type="PROSITE" id="PS50011">
    <property type="entry name" value="PROTEIN_KINASE_DOM"/>
    <property type="match status" value="1"/>
</dbReference>
<sequence>MLNKLLRGSNEIIYADDEANNEVLRDYERLEIVGEGTYGVVYRCRCKHTGKTFAIKYFRNNTEEINTTTLREISILRELNHPNIVNLLDIFIAKNSIHIIFEYISYDLKRFIRMFPQKILPYSLAKYIIYEILKGVCYLHSGRIIHRDLKPQNILVTDNKYYPKVKIADFGLARLYSFPLKTLTREVVTLWYRAPELLLGMKHYTNAVDIWSIGCIFLELIIGRPIFWGDSEIATLYKIFQLLGTPNKDVWNEVNTLPDFSNEWPRWKINDYWIDNLLIKSGKNEDLFKDNHAKYLIKRMLLYDPNKRISALEALENPWFDEFKI</sequence>
<reference evidence="17 18" key="1">
    <citation type="submission" date="2016-10" db="EMBL/GenBank/DDBJ databases">
        <title>Reductive evolution of mitochondrial metabolism and differential evolution of invasion-related proteins in Cryptosporidium.</title>
        <authorList>
            <person name="Liu S."/>
            <person name="Roellig D.M."/>
            <person name="Guo Y."/>
            <person name="Li N."/>
            <person name="Frace M.A."/>
            <person name="Tang K."/>
            <person name="Zhang L."/>
            <person name="Feng Y."/>
            <person name="Xiao L."/>
        </authorList>
    </citation>
    <scope>NUCLEOTIDE SEQUENCE [LARGE SCALE GENOMIC DNA]</scope>
    <source>
        <strain evidence="17">30847</strain>
    </source>
</reference>
<gene>
    <name evidence="17" type="ORF">cand_019450</name>
</gene>
<evidence type="ECO:0000256" key="3">
    <source>
        <dbReference type="ARBA" id="ARBA00022527"/>
    </source>
</evidence>
<keyword evidence="7 14" id="KW-0067">ATP-binding</keyword>
<keyword evidence="3 15" id="KW-0723">Serine/threonine-protein kinase</keyword>
<dbReference type="Gene3D" id="1.10.510.10">
    <property type="entry name" value="Transferase(Phosphotransferase) domain 1"/>
    <property type="match status" value="1"/>
</dbReference>
<evidence type="ECO:0000256" key="15">
    <source>
        <dbReference type="RuleBase" id="RU000304"/>
    </source>
</evidence>
<evidence type="ECO:0000256" key="12">
    <source>
        <dbReference type="ARBA" id="ARBA00047811"/>
    </source>
</evidence>
<dbReference type="Gene3D" id="3.30.200.20">
    <property type="entry name" value="Phosphorylase Kinase, domain 1"/>
    <property type="match status" value="1"/>
</dbReference>
<comment type="catalytic activity">
    <reaction evidence="13">
        <text>L-seryl-[protein] + ATP = O-phospho-L-seryl-[protein] + ADP + H(+)</text>
        <dbReference type="Rhea" id="RHEA:17989"/>
        <dbReference type="Rhea" id="RHEA-COMP:9863"/>
        <dbReference type="Rhea" id="RHEA-COMP:11604"/>
        <dbReference type="ChEBI" id="CHEBI:15378"/>
        <dbReference type="ChEBI" id="CHEBI:29999"/>
        <dbReference type="ChEBI" id="CHEBI:30616"/>
        <dbReference type="ChEBI" id="CHEBI:83421"/>
        <dbReference type="ChEBI" id="CHEBI:456216"/>
        <dbReference type="EC" id="2.7.11.22"/>
    </reaction>
</comment>
<organism evidence="17 18">
    <name type="scientific">Cryptosporidium andersoni</name>
    <dbReference type="NCBI Taxonomy" id="117008"/>
    <lineage>
        <taxon>Eukaryota</taxon>
        <taxon>Sar</taxon>
        <taxon>Alveolata</taxon>
        <taxon>Apicomplexa</taxon>
        <taxon>Conoidasida</taxon>
        <taxon>Coccidia</taxon>
        <taxon>Eucoccidiorida</taxon>
        <taxon>Eimeriorina</taxon>
        <taxon>Cryptosporidiidae</taxon>
        <taxon>Cryptosporidium</taxon>
    </lineage>
</organism>
<dbReference type="PANTHER" id="PTHR24056">
    <property type="entry name" value="CELL DIVISION PROTEIN KINASE"/>
    <property type="match status" value="1"/>
</dbReference>
<dbReference type="InterPro" id="IPR011009">
    <property type="entry name" value="Kinase-like_dom_sf"/>
</dbReference>
<dbReference type="GO" id="GO:0005634">
    <property type="term" value="C:nucleus"/>
    <property type="evidence" value="ECO:0007669"/>
    <property type="project" value="TreeGrafter"/>
</dbReference>
<feature type="domain" description="Protein kinase" evidence="16">
    <location>
        <begin position="27"/>
        <end position="320"/>
    </location>
</feature>
<evidence type="ECO:0000259" key="16">
    <source>
        <dbReference type="PROSITE" id="PS50011"/>
    </source>
</evidence>
<dbReference type="AlphaFoldDB" id="A0A1J4MUZ8"/>
<accession>A0A1J4MUZ8</accession>
<evidence type="ECO:0000256" key="2">
    <source>
        <dbReference type="ARBA" id="ARBA00012425"/>
    </source>
</evidence>
<evidence type="ECO:0000256" key="14">
    <source>
        <dbReference type="PROSITE-ProRule" id="PRU10141"/>
    </source>
</evidence>
<keyword evidence="4" id="KW-0808">Transferase</keyword>
<evidence type="ECO:0000256" key="5">
    <source>
        <dbReference type="ARBA" id="ARBA00022741"/>
    </source>
</evidence>
<evidence type="ECO:0000256" key="6">
    <source>
        <dbReference type="ARBA" id="ARBA00022777"/>
    </source>
</evidence>
<dbReference type="InterPro" id="IPR008271">
    <property type="entry name" value="Ser/Thr_kinase_AS"/>
</dbReference>
<dbReference type="VEuPathDB" id="CryptoDB:cand_019450"/>
<keyword evidence="17" id="KW-0131">Cell cycle</keyword>
<evidence type="ECO:0000313" key="18">
    <source>
        <dbReference type="Proteomes" id="UP000186804"/>
    </source>
</evidence>
<dbReference type="GeneID" id="92366129"/>
<dbReference type="CDD" id="cd07829">
    <property type="entry name" value="STKc_CDK_like"/>
    <property type="match status" value="1"/>
</dbReference>
<dbReference type="SUPFAM" id="SSF56112">
    <property type="entry name" value="Protein kinase-like (PK-like)"/>
    <property type="match status" value="1"/>
</dbReference>
<dbReference type="RefSeq" id="XP_067069081.1">
    <property type="nucleotide sequence ID" value="XM_067212175.1"/>
</dbReference>
<evidence type="ECO:0000256" key="9">
    <source>
        <dbReference type="ARBA" id="ARBA00039612"/>
    </source>
</evidence>
<keyword evidence="5 14" id="KW-0547">Nucleotide-binding</keyword>
<keyword evidence="18" id="KW-1185">Reference proteome</keyword>
<evidence type="ECO:0000256" key="11">
    <source>
        <dbReference type="ARBA" id="ARBA00042858"/>
    </source>
</evidence>
<dbReference type="OrthoDB" id="1732493at2759"/>
<comment type="similarity">
    <text evidence="1">Belongs to the protein kinase superfamily. CMGC Ser/Thr protein kinase family. CDC2/CDKX subfamily.</text>
</comment>
<dbReference type="InterPro" id="IPR050108">
    <property type="entry name" value="CDK"/>
</dbReference>
<evidence type="ECO:0000256" key="13">
    <source>
        <dbReference type="ARBA" id="ARBA00048367"/>
    </source>
</evidence>
<dbReference type="GO" id="GO:0005524">
    <property type="term" value="F:ATP binding"/>
    <property type="evidence" value="ECO:0007669"/>
    <property type="project" value="UniProtKB-UniRule"/>
</dbReference>
<feature type="binding site" evidence="14">
    <location>
        <position position="56"/>
    </location>
    <ligand>
        <name>ATP</name>
        <dbReference type="ChEBI" id="CHEBI:30616"/>
    </ligand>
</feature>
<keyword evidence="17" id="KW-0132">Cell division</keyword>
<dbReference type="GO" id="GO:0051301">
    <property type="term" value="P:cell division"/>
    <property type="evidence" value="ECO:0007669"/>
    <property type="project" value="UniProtKB-KW"/>
</dbReference>
<protein>
    <recommendedName>
        <fullName evidence="9">Cyclin-dependent kinase 2 homolog</fullName>
        <ecNumber evidence="2">2.7.11.22</ecNumber>
    </recommendedName>
    <alternativeName>
        <fullName evidence="10">Cell division control protein 2 homolog</fullName>
    </alternativeName>
    <alternativeName>
        <fullName evidence="11">cdc2-related kinase 2</fullName>
    </alternativeName>
</protein>
<evidence type="ECO:0000256" key="4">
    <source>
        <dbReference type="ARBA" id="ARBA00022679"/>
    </source>
</evidence>
<evidence type="ECO:0000313" key="17">
    <source>
        <dbReference type="EMBL" id="OII77235.1"/>
    </source>
</evidence>
<comment type="caution">
    <text evidence="17">The sequence shown here is derived from an EMBL/GenBank/DDBJ whole genome shotgun (WGS) entry which is preliminary data.</text>
</comment>
<dbReference type="EMBL" id="LRBS01000043">
    <property type="protein sequence ID" value="OII77235.1"/>
    <property type="molecule type" value="Genomic_DNA"/>
</dbReference>
<dbReference type="GO" id="GO:0004693">
    <property type="term" value="F:cyclin-dependent protein serine/threonine kinase activity"/>
    <property type="evidence" value="ECO:0007669"/>
    <property type="project" value="UniProtKB-EC"/>
</dbReference>
<comment type="subunit">
    <text evidence="8">May form a complex composed of at least the catalytic subunit CRK2 and a cyclin.</text>
</comment>
<dbReference type="InterPro" id="IPR017441">
    <property type="entry name" value="Protein_kinase_ATP_BS"/>
</dbReference>
<proteinExistence type="inferred from homology"/>
<evidence type="ECO:0000256" key="10">
    <source>
        <dbReference type="ARBA" id="ARBA00041902"/>
    </source>
</evidence>
<keyword evidence="6" id="KW-0418">Kinase</keyword>
<name>A0A1J4MUZ8_9CRYT</name>
<dbReference type="Pfam" id="PF00069">
    <property type="entry name" value="Pkinase"/>
    <property type="match status" value="1"/>
</dbReference>
<dbReference type="FunFam" id="1.10.510.10:FF:000785">
    <property type="entry name" value="CMGC/CDK/CDK8 protein kinase"/>
    <property type="match status" value="1"/>
</dbReference>
<dbReference type="SMART" id="SM00220">
    <property type="entry name" value="S_TKc"/>
    <property type="match status" value="1"/>
</dbReference>
<evidence type="ECO:0000256" key="1">
    <source>
        <dbReference type="ARBA" id="ARBA00006485"/>
    </source>
</evidence>
<comment type="catalytic activity">
    <reaction evidence="12">
        <text>L-threonyl-[protein] + ATP = O-phospho-L-threonyl-[protein] + ADP + H(+)</text>
        <dbReference type="Rhea" id="RHEA:46608"/>
        <dbReference type="Rhea" id="RHEA-COMP:11060"/>
        <dbReference type="Rhea" id="RHEA-COMP:11605"/>
        <dbReference type="ChEBI" id="CHEBI:15378"/>
        <dbReference type="ChEBI" id="CHEBI:30013"/>
        <dbReference type="ChEBI" id="CHEBI:30616"/>
        <dbReference type="ChEBI" id="CHEBI:61977"/>
        <dbReference type="ChEBI" id="CHEBI:456216"/>
        <dbReference type="EC" id="2.7.11.22"/>
    </reaction>
</comment>
<dbReference type="Proteomes" id="UP000186804">
    <property type="component" value="Unassembled WGS sequence"/>
</dbReference>
<dbReference type="PROSITE" id="PS00108">
    <property type="entry name" value="PROTEIN_KINASE_ST"/>
    <property type="match status" value="1"/>
</dbReference>
<dbReference type="InterPro" id="IPR000719">
    <property type="entry name" value="Prot_kinase_dom"/>
</dbReference>